<comment type="caution">
    <text evidence="1">The sequence shown here is derived from an EMBL/GenBank/DDBJ whole genome shotgun (WGS) entry which is preliminary data.</text>
</comment>
<reference evidence="1" key="1">
    <citation type="submission" date="2022-11" db="EMBL/GenBank/DDBJ databases">
        <authorList>
            <person name="Petersen C."/>
        </authorList>
    </citation>
    <scope>NUCLEOTIDE SEQUENCE</scope>
    <source>
        <strain evidence="1">IBT 21917</strain>
    </source>
</reference>
<keyword evidence="2" id="KW-1185">Reference proteome</keyword>
<evidence type="ECO:0000313" key="2">
    <source>
        <dbReference type="Proteomes" id="UP001146351"/>
    </source>
</evidence>
<accession>A0A9W9LUT9</accession>
<dbReference type="AlphaFoldDB" id="A0A9W9LUT9"/>
<dbReference type="SUPFAM" id="SSF55144">
    <property type="entry name" value="LigT-like"/>
    <property type="match status" value="1"/>
</dbReference>
<name>A0A9W9LUT9_9EURO</name>
<sequence>MSSVTTQIDAPDNPFDLLLRDSSHDPVKVQALYHTHRWTRNSQQKALVLDPAFSGWSLDDVLIKLEGPRRDPTYKDPRQNAIIWARPPESIQDLIAVIQQNLQDAVPSLWIMPRENLHMTTLEIATSLTEQELEDLFIPLQSHLSQIANYTYTHRARLIKPLISYDQAGLALSFLPAAGEGLVQSPRTTEEDRYTYHHLRRDIHQMAIDTGTPVRCRYVAPSAHITIARFLSNDEFMPGDKNGQIDSQKLEGFIKRIDSLNQWLQNTFWPQDFDGSIKPGGEWLVGEERGLDCQKGPVWYGHNHRVMIGQGFLRETSE</sequence>
<evidence type="ECO:0000313" key="1">
    <source>
        <dbReference type="EMBL" id="KAJ5178898.1"/>
    </source>
</evidence>
<dbReference type="EMBL" id="JAPQKO010000002">
    <property type="protein sequence ID" value="KAJ5178898.1"/>
    <property type="molecule type" value="Genomic_DNA"/>
</dbReference>
<dbReference type="Proteomes" id="UP001146351">
    <property type="component" value="Unassembled WGS sequence"/>
</dbReference>
<organism evidence="1 2">
    <name type="scientific">Penicillium capsulatum</name>
    <dbReference type="NCBI Taxonomy" id="69766"/>
    <lineage>
        <taxon>Eukaryota</taxon>
        <taxon>Fungi</taxon>
        <taxon>Dikarya</taxon>
        <taxon>Ascomycota</taxon>
        <taxon>Pezizomycotina</taxon>
        <taxon>Eurotiomycetes</taxon>
        <taxon>Eurotiomycetidae</taxon>
        <taxon>Eurotiales</taxon>
        <taxon>Aspergillaceae</taxon>
        <taxon>Penicillium</taxon>
    </lineage>
</organism>
<dbReference type="OrthoDB" id="2967263at2759"/>
<protein>
    <recommendedName>
        <fullName evidence="3">RNA ligase/cyclic nucleotide phosphodiesterase</fullName>
    </recommendedName>
</protein>
<dbReference type="Gene3D" id="3.90.1140.10">
    <property type="entry name" value="Cyclic phosphodiesterase"/>
    <property type="match status" value="1"/>
</dbReference>
<dbReference type="InterPro" id="IPR009097">
    <property type="entry name" value="Cyclic_Pdiesterase"/>
</dbReference>
<gene>
    <name evidence="1" type="ORF">N7492_002108</name>
</gene>
<reference evidence="1" key="2">
    <citation type="journal article" date="2023" name="IMA Fungus">
        <title>Comparative genomic study of the Penicillium genus elucidates a diverse pangenome and 15 lateral gene transfer events.</title>
        <authorList>
            <person name="Petersen C."/>
            <person name="Sorensen T."/>
            <person name="Nielsen M.R."/>
            <person name="Sondergaard T.E."/>
            <person name="Sorensen J.L."/>
            <person name="Fitzpatrick D.A."/>
            <person name="Frisvad J.C."/>
            <person name="Nielsen K.L."/>
        </authorList>
    </citation>
    <scope>NUCLEOTIDE SEQUENCE</scope>
    <source>
        <strain evidence="1">IBT 21917</strain>
    </source>
</reference>
<evidence type="ECO:0008006" key="3">
    <source>
        <dbReference type="Google" id="ProtNLM"/>
    </source>
</evidence>
<proteinExistence type="predicted"/>